<feature type="domain" description="Endonuclease/exonuclease/phosphatase" evidence="1">
    <location>
        <begin position="4"/>
        <end position="106"/>
    </location>
</feature>
<dbReference type="InterPro" id="IPR005135">
    <property type="entry name" value="Endo/exonuclease/phosphatase"/>
</dbReference>
<dbReference type="OrthoDB" id="7554092at2759"/>
<gene>
    <name evidence="2" type="ORF">EAI_01405</name>
</gene>
<dbReference type="InParanoid" id="E2B740"/>
<dbReference type="AlphaFoldDB" id="E2B740"/>
<evidence type="ECO:0000313" key="3">
    <source>
        <dbReference type="Proteomes" id="UP000008237"/>
    </source>
</evidence>
<reference evidence="2 3" key="1">
    <citation type="journal article" date="2010" name="Science">
        <title>Genomic comparison of the ants Camponotus floridanus and Harpegnathos saltator.</title>
        <authorList>
            <person name="Bonasio R."/>
            <person name="Zhang G."/>
            <person name="Ye C."/>
            <person name="Mutti N.S."/>
            <person name="Fang X."/>
            <person name="Qin N."/>
            <person name="Donahue G."/>
            <person name="Yang P."/>
            <person name="Li Q."/>
            <person name="Li C."/>
            <person name="Zhang P."/>
            <person name="Huang Z."/>
            <person name="Berger S.L."/>
            <person name="Reinberg D."/>
            <person name="Wang J."/>
            <person name="Liebig J."/>
        </authorList>
    </citation>
    <scope>NUCLEOTIDE SEQUENCE [LARGE SCALE GENOMIC DNA]</scope>
    <source>
        <strain evidence="2 3">R22 G/1</strain>
    </source>
</reference>
<feature type="non-terminal residue" evidence="2">
    <location>
        <position position="1"/>
    </location>
</feature>
<dbReference type="SUPFAM" id="SSF56219">
    <property type="entry name" value="DNase I-like"/>
    <property type="match status" value="1"/>
</dbReference>
<dbReference type="EMBL" id="GL446108">
    <property type="protein sequence ID" value="EFN88490.1"/>
    <property type="molecule type" value="Genomic_DNA"/>
</dbReference>
<accession>E2B740</accession>
<dbReference type="GO" id="GO:0003824">
    <property type="term" value="F:catalytic activity"/>
    <property type="evidence" value="ECO:0007669"/>
    <property type="project" value="InterPro"/>
</dbReference>
<evidence type="ECO:0000313" key="2">
    <source>
        <dbReference type="EMBL" id="EFN88490.1"/>
    </source>
</evidence>
<sequence length="106" mass="11880">VPITIVRVYLPHCRNEVGLGSLVCIKGILDRVGNMVRQCQPRLVVITGNFNAHSIEWGCRPRQEDSRDRTMVDWAAGLSLLLMNRGSTSICVRLKGEFVIDLTWAS</sequence>
<protein>
    <recommendedName>
        <fullName evidence="1">Endonuclease/exonuclease/phosphatase domain-containing protein</fullName>
    </recommendedName>
</protein>
<dbReference type="InterPro" id="IPR036691">
    <property type="entry name" value="Endo/exonu/phosph_ase_sf"/>
</dbReference>
<keyword evidence="3" id="KW-1185">Reference proteome</keyword>
<evidence type="ECO:0000259" key="1">
    <source>
        <dbReference type="Pfam" id="PF14529"/>
    </source>
</evidence>
<dbReference type="Pfam" id="PF14529">
    <property type="entry name" value="Exo_endo_phos_2"/>
    <property type="match status" value="1"/>
</dbReference>
<organism evidence="3">
    <name type="scientific">Harpegnathos saltator</name>
    <name type="common">Jerdon's jumping ant</name>
    <dbReference type="NCBI Taxonomy" id="610380"/>
    <lineage>
        <taxon>Eukaryota</taxon>
        <taxon>Metazoa</taxon>
        <taxon>Ecdysozoa</taxon>
        <taxon>Arthropoda</taxon>
        <taxon>Hexapoda</taxon>
        <taxon>Insecta</taxon>
        <taxon>Pterygota</taxon>
        <taxon>Neoptera</taxon>
        <taxon>Endopterygota</taxon>
        <taxon>Hymenoptera</taxon>
        <taxon>Apocrita</taxon>
        <taxon>Aculeata</taxon>
        <taxon>Formicoidea</taxon>
        <taxon>Formicidae</taxon>
        <taxon>Ponerinae</taxon>
        <taxon>Ponerini</taxon>
        <taxon>Harpegnathos</taxon>
    </lineage>
</organism>
<name>E2B740_HARSA</name>
<dbReference type="Proteomes" id="UP000008237">
    <property type="component" value="Unassembled WGS sequence"/>
</dbReference>
<dbReference type="Gene3D" id="3.60.10.10">
    <property type="entry name" value="Endonuclease/exonuclease/phosphatase"/>
    <property type="match status" value="1"/>
</dbReference>
<proteinExistence type="predicted"/>
<feature type="non-terminal residue" evidence="2">
    <location>
        <position position="106"/>
    </location>
</feature>